<dbReference type="EMBL" id="JAVRRT010000001">
    <property type="protein sequence ID" value="KAK5175430.1"/>
    <property type="molecule type" value="Genomic_DNA"/>
</dbReference>
<sequence length="229" mass="25328">MSLLTDEFVAALTHKGAELPGFRWYLSAIVCLGALNYPEEIPHVYEQLLSQHLPETDHSKASQALREALTKASGIVGACRTGNAIRALATATPKHLKDTRFHRANDTDAITVERGRALHQKIYGGNPLFDPSKTVDASPDYTYVVRELFYGKIFSFPDILEYRETGQTIVAALIGMDCQVQVRNQMIGMLMNGVDRREVEANREICLAIALELGVRFKTAPIDVPSVPS</sequence>
<protein>
    <submittedName>
        <fullName evidence="1">Uncharacterized protein</fullName>
    </submittedName>
</protein>
<accession>A0AAV9PSY0</accession>
<dbReference type="InterPro" id="IPR029032">
    <property type="entry name" value="AhpD-like"/>
</dbReference>
<evidence type="ECO:0000313" key="1">
    <source>
        <dbReference type="EMBL" id="KAK5175430.1"/>
    </source>
</evidence>
<dbReference type="SUPFAM" id="SSF69118">
    <property type="entry name" value="AhpD-like"/>
    <property type="match status" value="1"/>
</dbReference>
<organism evidence="1 2">
    <name type="scientific">Saxophila tyrrhenica</name>
    <dbReference type="NCBI Taxonomy" id="1690608"/>
    <lineage>
        <taxon>Eukaryota</taxon>
        <taxon>Fungi</taxon>
        <taxon>Dikarya</taxon>
        <taxon>Ascomycota</taxon>
        <taxon>Pezizomycotina</taxon>
        <taxon>Dothideomycetes</taxon>
        <taxon>Dothideomycetidae</taxon>
        <taxon>Mycosphaerellales</taxon>
        <taxon>Extremaceae</taxon>
        <taxon>Saxophila</taxon>
    </lineage>
</organism>
<gene>
    <name evidence="1" type="ORF">LTR77_000569</name>
</gene>
<name>A0AAV9PSY0_9PEZI</name>
<dbReference type="GeneID" id="89921919"/>
<evidence type="ECO:0000313" key="2">
    <source>
        <dbReference type="Proteomes" id="UP001337655"/>
    </source>
</evidence>
<reference evidence="1 2" key="1">
    <citation type="submission" date="2023-08" db="EMBL/GenBank/DDBJ databases">
        <title>Black Yeasts Isolated from many extreme environments.</title>
        <authorList>
            <person name="Coleine C."/>
            <person name="Stajich J.E."/>
            <person name="Selbmann L."/>
        </authorList>
    </citation>
    <scope>NUCLEOTIDE SEQUENCE [LARGE SCALE GENOMIC DNA]</scope>
    <source>
        <strain evidence="1 2">CCFEE 5935</strain>
    </source>
</reference>
<dbReference type="AlphaFoldDB" id="A0AAV9PSY0"/>
<dbReference type="InterPro" id="IPR052999">
    <property type="entry name" value="PTS1_Protein"/>
</dbReference>
<proteinExistence type="predicted"/>
<dbReference type="PANTHER" id="PTHR28180:SF2">
    <property type="entry name" value="PEROXISOMAL PROTEIN 2"/>
    <property type="match status" value="1"/>
</dbReference>
<dbReference type="RefSeq" id="XP_064664068.1">
    <property type="nucleotide sequence ID" value="XM_064797834.1"/>
</dbReference>
<dbReference type="PANTHER" id="PTHR28180">
    <property type="entry name" value="CONSERVED MITOCHONDRIAL PROTEIN-RELATED"/>
    <property type="match status" value="1"/>
</dbReference>
<keyword evidence="2" id="KW-1185">Reference proteome</keyword>
<dbReference type="Gene3D" id="1.20.1290.10">
    <property type="entry name" value="AhpD-like"/>
    <property type="match status" value="1"/>
</dbReference>
<dbReference type="Proteomes" id="UP001337655">
    <property type="component" value="Unassembled WGS sequence"/>
</dbReference>
<comment type="caution">
    <text evidence="1">The sequence shown here is derived from an EMBL/GenBank/DDBJ whole genome shotgun (WGS) entry which is preliminary data.</text>
</comment>